<gene>
    <name evidence="3" type="ORF">HDU87_001681</name>
</gene>
<sequence length="1202" mass="135350">ILHVNLRYRVVDPLLLTRNYEDPFQALSNPAQTAVNSVVSRLSYQQFMRAKKMGGDVPDTDVTTWVEAFKTECLQELMHQATTYGIVVESFDVLDRSLEGDLGKDLEKQAEQVLQNQIKATQLELSNHIAIETQKGQLAITRVKNEQVKSEADAGYYSATKKADAVYYAALQDAKAAAESSELEATQKAKNIVLLAQARQREIEVLASAYEGITNEHVKTLQLQEVESGSFVSALLLLVASMVAFRCLKRAPWISLFSSSSAVLLMLSTAVAAQQRVAPQQPVSDRADTAIPDNGICEGNIQGTPELLDDPQLSNYPFAADFDPAAFNWTTDQFNDFSLHGTAPPGQQSAWTATQPWSFPQYPEPGAQNPLPGQTEVDPTAVARCSEGGSGPDYASYTLLHGGNQTVATALFQLSQDIDVGALRKDIDSGNMRALGTALPMNDFNYDIFFRFTNAKNETLDANIQMSGSDAEAQQVPPGTTTVHFGIIVNMADIDPDLLDEVCFQDFSVTIGRFTGSAGFINNGADTALTVEVVGLLLCFINVVVLTFILTFRRQNFMHQITPLNLVIPRDTKHSSILALMFVCMLSYATQILENYKAIIKLNGFAQIAYPFILIPALILLAIFHLPDFVAFSQVKRYRRRLAAAAGVWTSMCRVLLQLAFLVQTIASYYTGSFIGSRTLDNSDKFFAIAQNLPQLFCQFGVLIWFAHQWFALKDQADAIDQTAEHVYLHKASYEKDYKYTRDLFSRSELQKRTDEVRGDRNGRIPKKGLFAKRDPSTADDKPRVTFKQKLANMMDRIFFHPYRKLDVRFRILYLVSIYIVWVTTVKYVRYVNTEKTRYGCQTARWLVFLEAITAKGRFSPFQSDNPAFLATVTSDYFNFAITLARLLEAASALAVAFTLLSVLFNITATAKHMRRQMRLYARGQYPEHFSKLRSYSANVASLSTITGKLVGYSLMGAGVFFFLLFAFLLLIFWAIAFFSFSPTLRIWLRDSTKLWIFLATIAVNTLWSRIQTFVVLKAFTVDGLRFKYKTGFFLWEFIVMFANATASLNAFIFRLVLAAFSTTFYMGRMDVQLVHGLLGRFSGWSTYQAYVYANYVYSNSVSNTFIGLLLETHFERRLARQRQFSTGHDVEAISIHDSPYGKKSENITQVAAVRTRAPPLSRTAKKFWLALYLHRNPTLRFYRKHYVVQVLAENPQETKRQ</sequence>
<dbReference type="Pfam" id="PF01145">
    <property type="entry name" value="Band_7"/>
    <property type="match status" value="1"/>
</dbReference>
<dbReference type="InterPro" id="IPR001107">
    <property type="entry name" value="Band_7"/>
</dbReference>
<accession>A0AAD5TGN0</accession>
<dbReference type="EMBL" id="JADGJQ010000141">
    <property type="protein sequence ID" value="KAJ3167476.1"/>
    <property type="molecule type" value="Genomic_DNA"/>
</dbReference>
<feature type="transmembrane region" description="Helical" evidence="1">
    <location>
        <begin position="1038"/>
        <end position="1068"/>
    </location>
</feature>
<comment type="caution">
    <text evidence="3">The sequence shown here is derived from an EMBL/GenBank/DDBJ whole genome shotgun (WGS) entry which is preliminary data.</text>
</comment>
<feature type="transmembrane region" description="Helical" evidence="1">
    <location>
        <begin position="574"/>
        <end position="593"/>
    </location>
</feature>
<feature type="transmembrane region" description="Helical" evidence="1">
    <location>
        <begin position="533"/>
        <end position="553"/>
    </location>
</feature>
<keyword evidence="1" id="KW-0812">Transmembrane</keyword>
<dbReference type="SUPFAM" id="SSF117892">
    <property type="entry name" value="Band 7/SPFH domain"/>
    <property type="match status" value="1"/>
</dbReference>
<feature type="non-terminal residue" evidence="3">
    <location>
        <position position="1202"/>
    </location>
</feature>
<evidence type="ECO:0000259" key="2">
    <source>
        <dbReference type="Pfam" id="PF01145"/>
    </source>
</evidence>
<dbReference type="Pfam" id="PF14752">
    <property type="entry name" value="RBP_receptor"/>
    <property type="match status" value="1"/>
</dbReference>
<proteinExistence type="predicted"/>
<dbReference type="InterPro" id="IPR026612">
    <property type="entry name" value="STRA6-like"/>
</dbReference>
<feature type="transmembrane region" description="Helical" evidence="1">
    <location>
        <begin position="642"/>
        <end position="666"/>
    </location>
</feature>
<reference evidence="3" key="1">
    <citation type="submission" date="2020-05" db="EMBL/GenBank/DDBJ databases">
        <title>Phylogenomic resolution of chytrid fungi.</title>
        <authorList>
            <person name="Stajich J.E."/>
            <person name="Amses K."/>
            <person name="Simmons R."/>
            <person name="Seto K."/>
            <person name="Myers J."/>
            <person name="Bonds A."/>
            <person name="Quandt C.A."/>
            <person name="Barry K."/>
            <person name="Liu P."/>
            <person name="Grigoriev I."/>
            <person name="Longcore J.E."/>
            <person name="James T.Y."/>
        </authorList>
    </citation>
    <scope>NUCLEOTIDE SEQUENCE</scope>
    <source>
        <strain evidence="3">JEL0379</strain>
    </source>
</reference>
<feature type="domain" description="Band 7" evidence="2">
    <location>
        <begin position="4"/>
        <end position="120"/>
    </location>
</feature>
<organism evidence="3 4">
    <name type="scientific">Geranomyces variabilis</name>
    <dbReference type="NCBI Taxonomy" id="109894"/>
    <lineage>
        <taxon>Eukaryota</taxon>
        <taxon>Fungi</taxon>
        <taxon>Fungi incertae sedis</taxon>
        <taxon>Chytridiomycota</taxon>
        <taxon>Chytridiomycota incertae sedis</taxon>
        <taxon>Chytridiomycetes</taxon>
        <taxon>Spizellomycetales</taxon>
        <taxon>Powellomycetaceae</taxon>
        <taxon>Geranomyces</taxon>
    </lineage>
</organism>
<feature type="transmembrane region" description="Helical" evidence="1">
    <location>
        <begin position="686"/>
        <end position="707"/>
    </location>
</feature>
<evidence type="ECO:0000256" key="1">
    <source>
        <dbReference type="SAM" id="Phobius"/>
    </source>
</evidence>
<protein>
    <recommendedName>
        <fullName evidence="2">Band 7 domain-containing protein</fullName>
    </recommendedName>
</protein>
<dbReference type="Gene3D" id="3.30.479.30">
    <property type="entry name" value="Band 7 domain"/>
    <property type="match status" value="1"/>
</dbReference>
<dbReference type="Proteomes" id="UP001212152">
    <property type="component" value="Unassembled WGS sequence"/>
</dbReference>
<keyword evidence="1" id="KW-1133">Transmembrane helix</keyword>
<dbReference type="InterPro" id="IPR036013">
    <property type="entry name" value="Band_7/SPFH_dom_sf"/>
</dbReference>
<feature type="transmembrane region" description="Helical" evidence="1">
    <location>
        <begin position="608"/>
        <end position="630"/>
    </location>
</feature>
<evidence type="ECO:0000313" key="4">
    <source>
        <dbReference type="Proteomes" id="UP001212152"/>
    </source>
</evidence>
<feature type="transmembrane region" description="Helical" evidence="1">
    <location>
        <begin position="950"/>
        <end position="976"/>
    </location>
</feature>
<keyword evidence="1" id="KW-0472">Membrane</keyword>
<feature type="transmembrane region" description="Helical" evidence="1">
    <location>
        <begin position="890"/>
        <end position="909"/>
    </location>
</feature>
<keyword evidence="4" id="KW-1185">Reference proteome</keyword>
<evidence type="ECO:0000313" key="3">
    <source>
        <dbReference type="EMBL" id="KAJ3167476.1"/>
    </source>
</evidence>
<feature type="transmembrane region" description="Helical" evidence="1">
    <location>
        <begin position="812"/>
        <end position="829"/>
    </location>
</feature>
<dbReference type="AlphaFoldDB" id="A0AAD5TGN0"/>
<feature type="transmembrane region" description="Helical" evidence="1">
    <location>
        <begin position="996"/>
        <end position="1017"/>
    </location>
</feature>
<dbReference type="GO" id="GO:0038023">
    <property type="term" value="F:signaling receptor activity"/>
    <property type="evidence" value="ECO:0007669"/>
    <property type="project" value="InterPro"/>
</dbReference>
<name>A0AAD5TGN0_9FUNG</name>